<dbReference type="EMBL" id="BTGU01000018">
    <property type="protein sequence ID" value="GMN44399.1"/>
    <property type="molecule type" value="Genomic_DNA"/>
</dbReference>
<organism evidence="2 3">
    <name type="scientific">Ficus carica</name>
    <name type="common">Common fig</name>
    <dbReference type="NCBI Taxonomy" id="3494"/>
    <lineage>
        <taxon>Eukaryota</taxon>
        <taxon>Viridiplantae</taxon>
        <taxon>Streptophyta</taxon>
        <taxon>Embryophyta</taxon>
        <taxon>Tracheophyta</taxon>
        <taxon>Spermatophyta</taxon>
        <taxon>Magnoliopsida</taxon>
        <taxon>eudicotyledons</taxon>
        <taxon>Gunneridae</taxon>
        <taxon>Pentapetalae</taxon>
        <taxon>rosids</taxon>
        <taxon>fabids</taxon>
        <taxon>Rosales</taxon>
        <taxon>Moraceae</taxon>
        <taxon>Ficeae</taxon>
        <taxon>Ficus</taxon>
    </lineage>
</organism>
<feature type="region of interest" description="Disordered" evidence="1">
    <location>
        <begin position="167"/>
        <end position="186"/>
    </location>
</feature>
<dbReference type="AlphaFoldDB" id="A0AA87ZV73"/>
<protein>
    <submittedName>
        <fullName evidence="2">Uncharacterized protein</fullName>
    </submittedName>
</protein>
<keyword evidence="3" id="KW-1185">Reference proteome</keyword>
<feature type="compositionally biased region" description="Low complexity" evidence="1">
    <location>
        <begin position="171"/>
        <end position="182"/>
    </location>
</feature>
<evidence type="ECO:0000313" key="3">
    <source>
        <dbReference type="Proteomes" id="UP001187192"/>
    </source>
</evidence>
<accession>A0AA87ZV73</accession>
<gene>
    <name evidence="2" type="ORF">TIFTF001_013600</name>
</gene>
<dbReference type="Proteomes" id="UP001187192">
    <property type="component" value="Unassembled WGS sequence"/>
</dbReference>
<proteinExistence type="predicted"/>
<sequence length="217" mass="24562">MNLDLIPDIQLSNFKKSLYLTFRKFPILPPSTIYLPSGKPERTTDEITGAVITDFALVKCSSPATHSRDLVAFRYLITTSSFPPTAWETRRRRLNLDGEGNQERPRRDLRRSIVRKNSDQNHDFILAKRTESPAPHIDFKNWFSARIAEVSAIPVHRRCQSGSLRIATQKSRSSSASAQHRQPFPPEAPTFFNSLVTSSPAGCTAATFMETTWVWVV</sequence>
<evidence type="ECO:0000313" key="2">
    <source>
        <dbReference type="EMBL" id="GMN44399.1"/>
    </source>
</evidence>
<evidence type="ECO:0000256" key="1">
    <source>
        <dbReference type="SAM" id="MobiDB-lite"/>
    </source>
</evidence>
<comment type="caution">
    <text evidence="2">The sequence shown here is derived from an EMBL/GenBank/DDBJ whole genome shotgun (WGS) entry which is preliminary data.</text>
</comment>
<reference evidence="2" key="1">
    <citation type="submission" date="2023-07" db="EMBL/GenBank/DDBJ databases">
        <title>draft genome sequence of fig (Ficus carica).</title>
        <authorList>
            <person name="Takahashi T."/>
            <person name="Nishimura K."/>
        </authorList>
    </citation>
    <scope>NUCLEOTIDE SEQUENCE</scope>
</reference>
<name>A0AA87ZV73_FICCA</name>